<comment type="catalytic activity">
    <reaction evidence="4">
        <text>2 cob(II)yrinate a,c diamide + reduced [electron-transfer flavoprotein] + 2 ATP = 2 adenosylcob(III)yrinate a,c-diamide + 2 triphosphate + oxidized [electron-transfer flavoprotein] + 3 H(+)</text>
        <dbReference type="Rhea" id="RHEA:11528"/>
        <dbReference type="Rhea" id="RHEA-COMP:10685"/>
        <dbReference type="Rhea" id="RHEA-COMP:10686"/>
        <dbReference type="ChEBI" id="CHEBI:15378"/>
        <dbReference type="ChEBI" id="CHEBI:18036"/>
        <dbReference type="ChEBI" id="CHEBI:30616"/>
        <dbReference type="ChEBI" id="CHEBI:57692"/>
        <dbReference type="ChEBI" id="CHEBI:58307"/>
        <dbReference type="ChEBI" id="CHEBI:58503"/>
        <dbReference type="ChEBI" id="CHEBI:58537"/>
        <dbReference type="EC" id="2.5.1.17"/>
    </reaction>
</comment>
<keyword evidence="2 4" id="KW-0547">Nucleotide-binding</keyword>
<dbReference type="PANTHER" id="PTHR12213:SF0">
    <property type="entry name" value="CORRINOID ADENOSYLTRANSFERASE MMAB"/>
    <property type="match status" value="1"/>
</dbReference>
<dbReference type="NCBIfam" id="TIGR00636">
    <property type="entry name" value="PduO_Nterm"/>
    <property type="match status" value="1"/>
</dbReference>
<sequence length="196" mass="21491">MHEDTMGNRLSRIYTRTGDDGSTGLGGNQRVAKDHPRVAALGDVDETNATIGLILSAPGVPADIAGQLLGIQHDLFDLGADLAYPLDAQGEQLRLRAEHITRLEDLLDRHNAGLSPLKEFILPGGTPAAAACHLARTVCRRAERSVVTLSREEKLNTILISYLNRLSDLLFVLSRVLNEQGRRDILWQPDRTRAQS</sequence>
<comment type="pathway">
    <text evidence="4">Cofactor biosynthesis; adenosylcobalamin biosynthesis; adenosylcobalamin from cob(II)yrinate a,c-diamide: step 2/7.</text>
</comment>
<organism evidence="6 7">
    <name type="scientific">Thermithiobacillus plumbiphilus</name>
    <dbReference type="NCBI Taxonomy" id="1729899"/>
    <lineage>
        <taxon>Bacteria</taxon>
        <taxon>Pseudomonadati</taxon>
        <taxon>Pseudomonadota</taxon>
        <taxon>Acidithiobacillia</taxon>
        <taxon>Acidithiobacillales</taxon>
        <taxon>Thermithiobacillaceae</taxon>
        <taxon>Thermithiobacillus</taxon>
    </lineage>
</organism>
<dbReference type="InterPro" id="IPR029499">
    <property type="entry name" value="PduO-typ"/>
</dbReference>
<keyword evidence="1 4" id="KW-0808">Transferase</keyword>
<dbReference type="Proteomes" id="UP001446205">
    <property type="component" value="Unassembled WGS sequence"/>
</dbReference>
<dbReference type="EC" id="2.5.1.17" evidence="4"/>
<evidence type="ECO:0000313" key="7">
    <source>
        <dbReference type="Proteomes" id="UP001446205"/>
    </source>
</evidence>
<feature type="domain" description="Cobalamin adenosyltransferase-like" evidence="5">
    <location>
        <begin position="13"/>
        <end position="176"/>
    </location>
</feature>
<dbReference type="Gene3D" id="1.20.1200.10">
    <property type="entry name" value="Cobalamin adenosyltransferase-like"/>
    <property type="match status" value="1"/>
</dbReference>
<evidence type="ECO:0000256" key="4">
    <source>
        <dbReference type="RuleBase" id="RU366026"/>
    </source>
</evidence>
<evidence type="ECO:0000256" key="1">
    <source>
        <dbReference type="ARBA" id="ARBA00022679"/>
    </source>
</evidence>
<protein>
    <recommendedName>
        <fullName evidence="4">Corrinoid adenosyltransferase</fullName>
        <ecNumber evidence="4">2.5.1.17</ecNumber>
    </recommendedName>
    <alternativeName>
        <fullName evidence="4">Cob(II)alamin adenosyltransferase</fullName>
    </alternativeName>
    <alternativeName>
        <fullName evidence="4">Cob(II)yrinic acid a,c-diamide adenosyltransferase</fullName>
    </alternativeName>
    <alternativeName>
        <fullName evidence="4">Cobinamide/cobalamin adenosyltransferase</fullName>
    </alternativeName>
</protein>
<dbReference type="InterPro" id="IPR016030">
    <property type="entry name" value="CblAdoTrfase-like"/>
</dbReference>
<gene>
    <name evidence="6" type="ORF">WOB96_09160</name>
</gene>
<keyword evidence="4" id="KW-0169">Cobalamin biosynthesis</keyword>
<dbReference type="SUPFAM" id="SSF89028">
    <property type="entry name" value="Cobalamin adenosyltransferase-like"/>
    <property type="match status" value="1"/>
</dbReference>
<comment type="catalytic activity">
    <reaction evidence="4">
        <text>2 cob(II)alamin + reduced [electron-transfer flavoprotein] + 2 ATP = 2 adenosylcob(III)alamin + 2 triphosphate + oxidized [electron-transfer flavoprotein] + 3 H(+)</text>
        <dbReference type="Rhea" id="RHEA:28671"/>
        <dbReference type="Rhea" id="RHEA-COMP:10685"/>
        <dbReference type="Rhea" id="RHEA-COMP:10686"/>
        <dbReference type="ChEBI" id="CHEBI:15378"/>
        <dbReference type="ChEBI" id="CHEBI:16304"/>
        <dbReference type="ChEBI" id="CHEBI:18036"/>
        <dbReference type="ChEBI" id="CHEBI:18408"/>
        <dbReference type="ChEBI" id="CHEBI:30616"/>
        <dbReference type="ChEBI" id="CHEBI:57692"/>
        <dbReference type="ChEBI" id="CHEBI:58307"/>
        <dbReference type="EC" id="2.5.1.17"/>
    </reaction>
</comment>
<keyword evidence="7" id="KW-1185">Reference proteome</keyword>
<keyword evidence="3 4" id="KW-0067">ATP-binding</keyword>
<evidence type="ECO:0000313" key="6">
    <source>
        <dbReference type="EMBL" id="MEK8089934.1"/>
    </source>
</evidence>
<dbReference type="Pfam" id="PF01923">
    <property type="entry name" value="Cob_adeno_trans"/>
    <property type="match status" value="1"/>
</dbReference>
<evidence type="ECO:0000256" key="3">
    <source>
        <dbReference type="ARBA" id="ARBA00022840"/>
    </source>
</evidence>
<comment type="similarity">
    <text evidence="4">Belongs to the Cob(I)alamin adenosyltransferase family.</text>
</comment>
<reference evidence="6 7" key="1">
    <citation type="submission" date="2024-04" db="EMBL/GenBank/DDBJ databases">
        <authorList>
            <person name="Abashina T."/>
            <person name="Shaikin A."/>
        </authorList>
    </citation>
    <scope>NUCLEOTIDE SEQUENCE [LARGE SCALE GENOMIC DNA]</scope>
    <source>
        <strain evidence="6 7">AAFK</strain>
    </source>
</reference>
<dbReference type="RefSeq" id="WP_341370992.1">
    <property type="nucleotide sequence ID" value="NZ_JBBPCO010000008.1"/>
</dbReference>
<accession>A0ABU9D8T0</accession>
<evidence type="ECO:0000259" key="5">
    <source>
        <dbReference type="Pfam" id="PF01923"/>
    </source>
</evidence>
<dbReference type="PANTHER" id="PTHR12213">
    <property type="entry name" value="CORRINOID ADENOSYLTRANSFERASE"/>
    <property type="match status" value="1"/>
</dbReference>
<proteinExistence type="inferred from homology"/>
<name>A0ABU9D8T0_9PROT</name>
<dbReference type="GO" id="GO:0008817">
    <property type="term" value="F:corrinoid adenosyltransferase activity"/>
    <property type="evidence" value="ECO:0007669"/>
    <property type="project" value="UniProtKB-EC"/>
</dbReference>
<comment type="caution">
    <text evidence="6">The sequence shown here is derived from an EMBL/GenBank/DDBJ whole genome shotgun (WGS) entry which is preliminary data.</text>
</comment>
<dbReference type="EMBL" id="JBBPCO010000008">
    <property type="protein sequence ID" value="MEK8089934.1"/>
    <property type="molecule type" value="Genomic_DNA"/>
</dbReference>
<dbReference type="InterPro" id="IPR036451">
    <property type="entry name" value="CblAdoTrfase-like_sf"/>
</dbReference>
<evidence type="ECO:0000256" key="2">
    <source>
        <dbReference type="ARBA" id="ARBA00022741"/>
    </source>
</evidence>